<organism evidence="9 10">
    <name type="scientific">Klebsormidium nitens</name>
    <name type="common">Green alga</name>
    <name type="synonym">Ulothrix nitens</name>
    <dbReference type="NCBI Taxonomy" id="105231"/>
    <lineage>
        <taxon>Eukaryota</taxon>
        <taxon>Viridiplantae</taxon>
        <taxon>Streptophyta</taxon>
        <taxon>Klebsormidiophyceae</taxon>
        <taxon>Klebsormidiales</taxon>
        <taxon>Klebsormidiaceae</taxon>
        <taxon>Klebsormidium</taxon>
    </lineage>
</organism>
<accession>A0A1Y1ILS3</accession>
<dbReference type="GO" id="GO:0016971">
    <property type="term" value="F:flavin-dependent sulfhydryl oxidase activity"/>
    <property type="evidence" value="ECO:0007669"/>
    <property type="project" value="InterPro"/>
</dbReference>
<dbReference type="InterPro" id="IPR036774">
    <property type="entry name" value="ERV/ALR_sulphydryl_oxid_sf"/>
</dbReference>
<evidence type="ECO:0000256" key="7">
    <source>
        <dbReference type="SAM" id="MobiDB-lite"/>
    </source>
</evidence>
<evidence type="ECO:0000256" key="1">
    <source>
        <dbReference type="ARBA" id="ARBA00001974"/>
    </source>
</evidence>
<protein>
    <recommendedName>
        <fullName evidence="6">Sulfhydryl oxidase</fullName>
        <ecNumber evidence="6">1.8.3.2</ecNumber>
    </recommendedName>
</protein>
<evidence type="ECO:0000259" key="8">
    <source>
        <dbReference type="PROSITE" id="PS51324"/>
    </source>
</evidence>
<dbReference type="PROSITE" id="PS51324">
    <property type="entry name" value="ERV_ALR"/>
    <property type="match status" value="1"/>
</dbReference>
<keyword evidence="5" id="KW-1015">Disulfide bond</keyword>
<evidence type="ECO:0000313" key="9">
    <source>
        <dbReference type="EMBL" id="GAQ90399.1"/>
    </source>
</evidence>
<evidence type="ECO:0000256" key="3">
    <source>
        <dbReference type="ARBA" id="ARBA00022827"/>
    </source>
</evidence>
<keyword evidence="2 6" id="KW-0285">Flavoprotein</keyword>
<dbReference type="Gene3D" id="1.20.120.310">
    <property type="entry name" value="ERV/ALR sulfhydryl oxidase domain"/>
    <property type="match status" value="1"/>
</dbReference>
<evidence type="ECO:0000256" key="2">
    <source>
        <dbReference type="ARBA" id="ARBA00022630"/>
    </source>
</evidence>
<dbReference type="AlphaFoldDB" id="A0A1Y1ILS3"/>
<dbReference type="EMBL" id="DF237583">
    <property type="protein sequence ID" value="GAQ90399.1"/>
    <property type="molecule type" value="Genomic_DNA"/>
</dbReference>
<dbReference type="SUPFAM" id="SSF69000">
    <property type="entry name" value="FAD-dependent thiol oxidase"/>
    <property type="match status" value="1"/>
</dbReference>
<dbReference type="OrthoDB" id="59470at2759"/>
<gene>
    <name evidence="9" type="ORF">KFL_006340175</name>
</gene>
<feature type="domain" description="ERV/ALR sulfhydryl oxidase" evidence="8">
    <location>
        <begin position="19"/>
        <end position="126"/>
    </location>
</feature>
<comment type="cofactor">
    <cofactor evidence="1 6">
        <name>FAD</name>
        <dbReference type="ChEBI" id="CHEBI:57692"/>
    </cofactor>
</comment>
<keyword evidence="3 6" id="KW-0274">FAD</keyword>
<name>A0A1Y1ILS3_KLENI</name>
<evidence type="ECO:0000256" key="6">
    <source>
        <dbReference type="RuleBase" id="RU371123"/>
    </source>
</evidence>
<dbReference type="Pfam" id="PF04777">
    <property type="entry name" value="Evr1_Alr"/>
    <property type="match status" value="1"/>
</dbReference>
<reference evidence="9 10" key="1">
    <citation type="journal article" date="2014" name="Nat. Commun.">
        <title>Klebsormidium flaccidum genome reveals primary factors for plant terrestrial adaptation.</title>
        <authorList>
            <person name="Hori K."/>
            <person name="Maruyama F."/>
            <person name="Fujisawa T."/>
            <person name="Togashi T."/>
            <person name="Yamamoto N."/>
            <person name="Seo M."/>
            <person name="Sato S."/>
            <person name="Yamada T."/>
            <person name="Mori H."/>
            <person name="Tajima N."/>
            <person name="Moriyama T."/>
            <person name="Ikeuchi M."/>
            <person name="Watanabe M."/>
            <person name="Wada H."/>
            <person name="Kobayashi K."/>
            <person name="Saito M."/>
            <person name="Masuda T."/>
            <person name="Sasaki-Sekimoto Y."/>
            <person name="Mashiguchi K."/>
            <person name="Awai K."/>
            <person name="Shimojima M."/>
            <person name="Masuda S."/>
            <person name="Iwai M."/>
            <person name="Nobusawa T."/>
            <person name="Narise T."/>
            <person name="Kondo S."/>
            <person name="Saito H."/>
            <person name="Sato R."/>
            <person name="Murakawa M."/>
            <person name="Ihara Y."/>
            <person name="Oshima-Yamada Y."/>
            <person name="Ohtaka K."/>
            <person name="Satoh M."/>
            <person name="Sonobe K."/>
            <person name="Ishii M."/>
            <person name="Ohtani R."/>
            <person name="Kanamori-Sato M."/>
            <person name="Honoki R."/>
            <person name="Miyazaki D."/>
            <person name="Mochizuki H."/>
            <person name="Umetsu J."/>
            <person name="Higashi K."/>
            <person name="Shibata D."/>
            <person name="Kamiya Y."/>
            <person name="Sato N."/>
            <person name="Nakamura Y."/>
            <person name="Tabata S."/>
            <person name="Ida S."/>
            <person name="Kurokawa K."/>
            <person name="Ohta H."/>
        </authorList>
    </citation>
    <scope>NUCLEOTIDE SEQUENCE [LARGE SCALE GENOMIC DNA]</scope>
    <source>
        <strain evidence="9 10">NIES-2285</strain>
    </source>
</reference>
<feature type="compositionally biased region" description="Polar residues" evidence="7">
    <location>
        <begin position="175"/>
        <end position="190"/>
    </location>
</feature>
<dbReference type="EC" id="1.8.3.2" evidence="6"/>
<dbReference type="InterPro" id="IPR039799">
    <property type="entry name" value="ALR/ERV"/>
</dbReference>
<feature type="region of interest" description="Disordered" evidence="7">
    <location>
        <begin position="437"/>
        <end position="463"/>
    </location>
</feature>
<dbReference type="STRING" id="105231.A0A1Y1ILS3"/>
<dbReference type="PANTHER" id="PTHR12645">
    <property type="entry name" value="ALR/ERV"/>
    <property type="match status" value="1"/>
</dbReference>
<dbReference type="PANTHER" id="PTHR12645:SF0">
    <property type="entry name" value="FAD-LINKED SULFHYDRYL OXIDASE ALR"/>
    <property type="match status" value="1"/>
</dbReference>
<evidence type="ECO:0000313" key="10">
    <source>
        <dbReference type="Proteomes" id="UP000054558"/>
    </source>
</evidence>
<proteinExistence type="predicted"/>
<dbReference type="InterPro" id="IPR017905">
    <property type="entry name" value="ERV/ALR_sulphydryl_oxidase"/>
</dbReference>
<keyword evidence="10" id="KW-1185">Reference proteome</keyword>
<evidence type="ECO:0000256" key="4">
    <source>
        <dbReference type="ARBA" id="ARBA00023002"/>
    </source>
</evidence>
<feature type="region of interest" description="Disordered" evidence="7">
    <location>
        <begin position="162"/>
        <end position="190"/>
    </location>
</feature>
<comment type="catalytic activity">
    <reaction evidence="6">
        <text>2 R'C(R)SH + O2 = R'C(R)S-S(R)CR' + H2O2</text>
        <dbReference type="Rhea" id="RHEA:17357"/>
        <dbReference type="ChEBI" id="CHEBI:15379"/>
        <dbReference type="ChEBI" id="CHEBI:16240"/>
        <dbReference type="ChEBI" id="CHEBI:16520"/>
        <dbReference type="ChEBI" id="CHEBI:17412"/>
        <dbReference type="EC" id="1.8.3.2"/>
    </reaction>
</comment>
<dbReference type="Proteomes" id="UP000054558">
    <property type="component" value="Unassembled WGS sequence"/>
</dbReference>
<sequence>MAKGRGHGRFGSRRFGSDNGMQSRVFGPPLWVALHSITFGYPTEPTSLQRLHYLQFFRALGHVLPCKYCRASYNKFVSQKGRAPLRLATMRNRDSLSRWLYALHNLVNERLGKTRVPSFERVRSRYETYRAHTCSDSAKEKGHHTCDGRTGFRKRAKKLIPSSLPPSASLRTLEESLSASDSNQASTMAPNFDEINTSTLLVTVPRKMSKRANMLQAYINAPPTGRSLVFQTPRMIAQWGIKEWEDSNGQGPSYTLGLPFLNIQNDLDLKAFYDKMQELDEFIIKTAVANSPDWFNGKSLSEETIREKYSAIVKPSKDPRWAPRLNLKLLKRDKEVEYPVTGEDGLPTTEARREKEWACQAFGADGQPAIMKDADGNVRTGMDVLEKGDEVICVLEVAYVFVTPQGFGPTLRLKQAMIFKSEHKDYDDNVCQIVPPSRTRAPEPLESYAGTAAGVESGSEEEA</sequence>
<keyword evidence="4 6" id="KW-0560">Oxidoreductase</keyword>
<evidence type="ECO:0000256" key="5">
    <source>
        <dbReference type="ARBA" id="ARBA00023157"/>
    </source>
</evidence>